<dbReference type="EMBL" id="DYXT01000020">
    <property type="protein sequence ID" value="HJE38801.1"/>
    <property type="molecule type" value="Genomic_DNA"/>
</dbReference>
<accession>A0A921JHU7</accession>
<reference evidence="2" key="1">
    <citation type="journal article" date="2021" name="PeerJ">
        <title>Extensive microbial diversity within the chicken gut microbiome revealed by metagenomics and culture.</title>
        <authorList>
            <person name="Gilroy R."/>
            <person name="Ravi A."/>
            <person name="Getino M."/>
            <person name="Pursley I."/>
            <person name="Horton D.L."/>
            <person name="Alikhan N.F."/>
            <person name="Baker D."/>
            <person name="Gharbi K."/>
            <person name="Hall N."/>
            <person name="Watson M."/>
            <person name="Adriaenssens E.M."/>
            <person name="Foster-Nyarko E."/>
            <person name="Jarju S."/>
            <person name="Secka A."/>
            <person name="Antonio M."/>
            <person name="Oren A."/>
            <person name="Chaudhuri R.R."/>
            <person name="La Ragione R."/>
            <person name="Hildebrand F."/>
            <person name="Pallen M.J."/>
        </authorList>
    </citation>
    <scope>NUCLEOTIDE SEQUENCE</scope>
    <source>
        <strain evidence="2">4100</strain>
    </source>
</reference>
<dbReference type="AlphaFoldDB" id="A0A921JHU7"/>
<sequence length="68" mass="6631">MKKLVYLLAVSFGASMFAACGNSDKAAEAADTVAVEEVAIEEVAAPADSAAAVADSAAVVADSAAVVK</sequence>
<dbReference type="PROSITE" id="PS51257">
    <property type="entry name" value="PROKAR_LIPOPROTEIN"/>
    <property type="match status" value="1"/>
</dbReference>
<keyword evidence="1" id="KW-0732">Signal</keyword>
<name>A0A921JHU7_9BACT</name>
<evidence type="ECO:0000256" key="1">
    <source>
        <dbReference type="SAM" id="SignalP"/>
    </source>
</evidence>
<feature type="chain" id="PRO_5037793443" description="Lipoprotein" evidence="1">
    <location>
        <begin position="19"/>
        <end position="68"/>
    </location>
</feature>
<proteinExistence type="predicted"/>
<comment type="caution">
    <text evidence="2">The sequence shown here is derived from an EMBL/GenBank/DDBJ whole genome shotgun (WGS) entry which is preliminary data.</text>
</comment>
<reference evidence="2" key="2">
    <citation type="submission" date="2021-09" db="EMBL/GenBank/DDBJ databases">
        <authorList>
            <person name="Gilroy R."/>
        </authorList>
    </citation>
    <scope>NUCLEOTIDE SEQUENCE</scope>
    <source>
        <strain evidence="2">4100</strain>
    </source>
</reference>
<evidence type="ECO:0000313" key="3">
    <source>
        <dbReference type="Proteomes" id="UP000711407"/>
    </source>
</evidence>
<feature type="signal peptide" evidence="1">
    <location>
        <begin position="1"/>
        <end position="18"/>
    </location>
</feature>
<organism evidence="2 3">
    <name type="scientific">Candidatus Amulumruptor caecigallinarius</name>
    <dbReference type="NCBI Taxonomy" id="2109911"/>
    <lineage>
        <taxon>Bacteria</taxon>
        <taxon>Pseudomonadati</taxon>
        <taxon>Bacteroidota</taxon>
        <taxon>Bacteroidia</taxon>
        <taxon>Bacteroidales</taxon>
        <taxon>Muribaculaceae</taxon>
        <taxon>Candidatus Amulumruptor</taxon>
    </lineage>
</organism>
<protein>
    <recommendedName>
        <fullName evidence="4">Lipoprotein</fullName>
    </recommendedName>
</protein>
<evidence type="ECO:0008006" key="4">
    <source>
        <dbReference type="Google" id="ProtNLM"/>
    </source>
</evidence>
<dbReference type="Proteomes" id="UP000711407">
    <property type="component" value="Unassembled WGS sequence"/>
</dbReference>
<evidence type="ECO:0000313" key="2">
    <source>
        <dbReference type="EMBL" id="HJE38801.1"/>
    </source>
</evidence>
<gene>
    <name evidence="2" type="ORF">K8V47_03435</name>
</gene>